<dbReference type="Proteomes" id="UP000789901">
    <property type="component" value="Unassembled WGS sequence"/>
</dbReference>
<gene>
    <name evidence="1" type="ORF">GMARGA_LOCUS35620</name>
</gene>
<feature type="non-terminal residue" evidence="1">
    <location>
        <position position="1"/>
    </location>
</feature>
<evidence type="ECO:0000313" key="1">
    <source>
        <dbReference type="EMBL" id="CAG8841771.1"/>
    </source>
</evidence>
<accession>A0ABN7WVD2</accession>
<organism evidence="1 2">
    <name type="scientific">Gigaspora margarita</name>
    <dbReference type="NCBI Taxonomy" id="4874"/>
    <lineage>
        <taxon>Eukaryota</taxon>
        <taxon>Fungi</taxon>
        <taxon>Fungi incertae sedis</taxon>
        <taxon>Mucoromycota</taxon>
        <taxon>Glomeromycotina</taxon>
        <taxon>Glomeromycetes</taxon>
        <taxon>Diversisporales</taxon>
        <taxon>Gigasporaceae</taxon>
        <taxon>Gigaspora</taxon>
    </lineage>
</organism>
<keyword evidence="2" id="KW-1185">Reference proteome</keyword>
<proteinExistence type="predicted"/>
<sequence>PNILVRSFEAAGLILNLDGSETDKISHHLQTIIQAVNENHMNELNMNKLLDMLPENEVESVMEVENQTNNEK</sequence>
<protein>
    <submittedName>
        <fullName evidence="1">45950_t:CDS:1</fullName>
    </submittedName>
</protein>
<dbReference type="EMBL" id="CAJVQB010066825">
    <property type="protein sequence ID" value="CAG8841771.1"/>
    <property type="molecule type" value="Genomic_DNA"/>
</dbReference>
<comment type="caution">
    <text evidence="1">The sequence shown here is derived from an EMBL/GenBank/DDBJ whole genome shotgun (WGS) entry which is preliminary data.</text>
</comment>
<name>A0ABN7WVD2_GIGMA</name>
<reference evidence="1 2" key="1">
    <citation type="submission" date="2021-06" db="EMBL/GenBank/DDBJ databases">
        <authorList>
            <person name="Kallberg Y."/>
            <person name="Tangrot J."/>
            <person name="Rosling A."/>
        </authorList>
    </citation>
    <scope>NUCLEOTIDE SEQUENCE [LARGE SCALE GENOMIC DNA]</scope>
    <source>
        <strain evidence="1 2">120-4 pot B 10/14</strain>
    </source>
</reference>
<evidence type="ECO:0000313" key="2">
    <source>
        <dbReference type="Proteomes" id="UP000789901"/>
    </source>
</evidence>